<dbReference type="Proteomes" id="UP000256645">
    <property type="component" value="Unassembled WGS sequence"/>
</dbReference>
<proteinExistence type="inferred from homology"/>
<feature type="transmembrane region" description="Helical" evidence="10">
    <location>
        <begin position="78"/>
        <end position="101"/>
    </location>
</feature>
<dbReference type="GO" id="GO:0022857">
    <property type="term" value="F:transmembrane transporter activity"/>
    <property type="evidence" value="ECO:0007669"/>
    <property type="project" value="InterPro"/>
</dbReference>
<evidence type="ECO:0000256" key="3">
    <source>
        <dbReference type="ARBA" id="ARBA00022692"/>
    </source>
</evidence>
<evidence type="ECO:0000256" key="10">
    <source>
        <dbReference type="SAM" id="Phobius"/>
    </source>
</evidence>
<dbReference type="Gene3D" id="1.20.1720.10">
    <property type="entry name" value="Multidrug resistance protein D"/>
    <property type="match status" value="1"/>
</dbReference>
<evidence type="ECO:0000313" key="12">
    <source>
        <dbReference type="EMBL" id="RDW77823.1"/>
    </source>
</evidence>
<feature type="region of interest" description="Disordered" evidence="9">
    <location>
        <begin position="580"/>
        <end position="602"/>
    </location>
</feature>
<sequence length="602" mass="64099">MYGHRSPPEACVPAAEPETQADPILDREEKQPVHDSDSSHAATVNANEHASSQDAADGMPMPMPPEPEASRTKLQTSVIMVCLCASVFLAALDTTIVTTALPTISEYFHSNAGYTWIGSAYLLANSASIPSWGKFSDIWGRKPILLGACSVFFIGSTLAATSVSIGMLITARAIQGIGGGGLLVLVNICISDLFSMRNRGQYFALVGMTWALASALGPVLGGVFTEKVSWRWCFYINLPITGTVTILLFFFLKLDSPRTPVWDGLKAVDWAGSLTIVGGTLMLLLGLELGGVSFPWGSPTVVCLIVFGVVVAGLFVLNEWKLAKYPVMPTRIFSNISNAAALGACFSHGFVFISGSYYLPLYFQAVMGASPLLSGVYVLPYALALSFCSVATGIFIKKTGMYLPPVWFGFTVMTLGVGLFIDLPVTTNWAKVILFEIVLGIGVGPNFQAPLIALQSHVAPGDIAAATATFGFVRTLSTAISVVIGGVVFQNQMKRHYTALVGPLGAALANELSGGSAGASVGIVKQLPRAQKAVAQGAYYQSLRTMWIMYVAFAGLGLAISLFIGRHVLSKEHQVTKTGLAAEEEKRKLNQQKKVKHEGPVP</sequence>
<protein>
    <recommendedName>
        <fullName evidence="7">Efflux pump dotC</fullName>
    </recommendedName>
    <alternativeName>
        <fullName evidence="8">Dothistromin biosynthesis protein C</fullName>
    </alternativeName>
</protein>
<dbReference type="EMBL" id="PDLM01000005">
    <property type="protein sequence ID" value="RDW77823.1"/>
    <property type="molecule type" value="Genomic_DNA"/>
</dbReference>
<feature type="region of interest" description="Disordered" evidence="9">
    <location>
        <begin position="1"/>
        <end position="70"/>
    </location>
</feature>
<evidence type="ECO:0000256" key="1">
    <source>
        <dbReference type="ARBA" id="ARBA00004128"/>
    </source>
</evidence>
<dbReference type="PANTHER" id="PTHR23501:SF102">
    <property type="entry name" value="DRUG TRANSPORTER, PUTATIVE (AFU_ORTHOLOGUE AFUA_3G08530)-RELATED"/>
    <property type="match status" value="1"/>
</dbReference>
<evidence type="ECO:0000256" key="9">
    <source>
        <dbReference type="SAM" id="MobiDB-lite"/>
    </source>
</evidence>
<feature type="transmembrane region" description="Helical" evidence="10">
    <location>
        <begin position="144"/>
        <end position="167"/>
    </location>
</feature>
<dbReference type="Gene3D" id="1.20.1250.20">
    <property type="entry name" value="MFS general substrate transporter like domains"/>
    <property type="match status" value="1"/>
</dbReference>
<feature type="domain" description="Major facilitator superfamily (MFS) profile" evidence="11">
    <location>
        <begin position="79"/>
        <end position="569"/>
    </location>
</feature>
<evidence type="ECO:0000256" key="2">
    <source>
        <dbReference type="ARBA" id="ARBA00007520"/>
    </source>
</evidence>
<dbReference type="CDD" id="cd17502">
    <property type="entry name" value="MFS_Azr1_MDR_like"/>
    <property type="match status" value="1"/>
</dbReference>
<feature type="transmembrane region" description="Helical" evidence="10">
    <location>
        <begin position="173"/>
        <end position="190"/>
    </location>
</feature>
<evidence type="ECO:0000256" key="4">
    <source>
        <dbReference type="ARBA" id="ARBA00022989"/>
    </source>
</evidence>
<feature type="compositionally biased region" description="Low complexity" evidence="9">
    <location>
        <begin position="8"/>
        <end position="18"/>
    </location>
</feature>
<accession>A0A3D8RUU7</accession>
<evidence type="ECO:0000256" key="8">
    <source>
        <dbReference type="ARBA" id="ARBA00083178"/>
    </source>
</evidence>
<organism evidence="12 13">
    <name type="scientific">Coleophoma cylindrospora</name>
    <dbReference type="NCBI Taxonomy" id="1849047"/>
    <lineage>
        <taxon>Eukaryota</taxon>
        <taxon>Fungi</taxon>
        <taxon>Dikarya</taxon>
        <taxon>Ascomycota</taxon>
        <taxon>Pezizomycotina</taxon>
        <taxon>Leotiomycetes</taxon>
        <taxon>Helotiales</taxon>
        <taxon>Dermateaceae</taxon>
        <taxon>Coleophoma</taxon>
    </lineage>
</organism>
<dbReference type="AlphaFoldDB" id="A0A3D8RUU7"/>
<dbReference type="GO" id="GO:0005774">
    <property type="term" value="C:vacuolar membrane"/>
    <property type="evidence" value="ECO:0007669"/>
    <property type="project" value="UniProtKB-SubCell"/>
</dbReference>
<feature type="transmembrane region" description="Helical" evidence="10">
    <location>
        <begin position="547"/>
        <end position="565"/>
    </location>
</feature>
<feature type="compositionally biased region" description="Basic and acidic residues" evidence="9">
    <location>
        <begin position="24"/>
        <end position="38"/>
    </location>
</feature>
<keyword evidence="3 10" id="KW-0812">Transmembrane</keyword>
<keyword evidence="4 10" id="KW-1133">Transmembrane helix</keyword>
<evidence type="ECO:0000256" key="6">
    <source>
        <dbReference type="ARBA" id="ARBA00057269"/>
    </source>
</evidence>
<evidence type="ECO:0000256" key="5">
    <source>
        <dbReference type="ARBA" id="ARBA00023136"/>
    </source>
</evidence>
<feature type="transmembrane region" description="Helical" evidence="10">
    <location>
        <begin position="296"/>
        <end position="317"/>
    </location>
</feature>
<dbReference type="PROSITE" id="PS50850">
    <property type="entry name" value="MFS"/>
    <property type="match status" value="1"/>
</dbReference>
<dbReference type="GO" id="GO:0005886">
    <property type="term" value="C:plasma membrane"/>
    <property type="evidence" value="ECO:0007669"/>
    <property type="project" value="TreeGrafter"/>
</dbReference>
<dbReference type="OrthoDB" id="10021397at2759"/>
<dbReference type="InterPro" id="IPR020846">
    <property type="entry name" value="MFS_dom"/>
</dbReference>
<comment type="function">
    <text evidence="6">Efflux pump; part of the gene cluster that mediates the biosynthesis of dothistromin (DOTH), a polyketide toxin very similar in structure to the aflatoxin precursor, versicolorin B. One function of dotC may be to transport early-stage dothistromin biosynthetic intermediates from the cytoplasm into vacuoles, thereby affecting the rate of dothistromin production.</text>
</comment>
<dbReference type="PRINTS" id="PR01036">
    <property type="entry name" value="TCRTETB"/>
</dbReference>
<dbReference type="PANTHER" id="PTHR23501">
    <property type="entry name" value="MAJOR FACILITATOR SUPERFAMILY"/>
    <property type="match status" value="1"/>
</dbReference>
<evidence type="ECO:0000259" key="11">
    <source>
        <dbReference type="PROSITE" id="PS50850"/>
    </source>
</evidence>
<feature type="transmembrane region" description="Helical" evidence="10">
    <location>
        <begin position="229"/>
        <end position="252"/>
    </location>
</feature>
<evidence type="ECO:0000256" key="7">
    <source>
        <dbReference type="ARBA" id="ARBA00069956"/>
    </source>
</evidence>
<name>A0A3D8RUU7_9HELO</name>
<dbReference type="FunFam" id="1.20.1250.20:FF:000196">
    <property type="entry name" value="MFS toxin efflux pump (AflT)"/>
    <property type="match status" value="1"/>
</dbReference>
<feature type="compositionally biased region" description="Polar residues" evidence="9">
    <location>
        <begin position="39"/>
        <end position="54"/>
    </location>
</feature>
<evidence type="ECO:0000313" key="13">
    <source>
        <dbReference type="Proteomes" id="UP000256645"/>
    </source>
</evidence>
<feature type="transmembrane region" description="Helical" evidence="10">
    <location>
        <begin position="202"/>
        <end position="223"/>
    </location>
</feature>
<feature type="transmembrane region" description="Helical" evidence="10">
    <location>
        <begin position="466"/>
        <end position="489"/>
    </location>
</feature>
<dbReference type="SUPFAM" id="SSF103473">
    <property type="entry name" value="MFS general substrate transporter"/>
    <property type="match status" value="2"/>
</dbReference>
<feature type="transmembrane region" description="Helical" evidence="10">
    <location>
        <begin position="264"/>
        <end position="284"/>
    </location>
</feature>
<feature type="transmembrane region" description="Helical" evidence="10">
    <location>
        <begin position="113"/>
        <end position="132"/>
    </location>
</feature>
<dbReference type="FunFam" id="1.20.1720.10:FF:000014">
    <property type="entry name" value="MFS drug transporter, putative"/>
    <property type="match status" value="1"/>
</dbReference>
<comment type="subcellular location">
    <subcellularLocation>
        <location evidence="1">Vacuole membrane</location>
        <topology evidence="1">Multi-pass membrane protein</topology>
    </subcellularLocation>
</comment>
<comment type="similarity">
    <text evidence="2">Belongs to the major facilitator superfamily. TCR/Tet family.</text>
</comment>
<dbReference type="InterPro" id="IPR011701">
    <property type="entry name" value="MFS"/>
</dbReference>
<dbReference type="InterPro" id="IPR036259">
    <property type="entry name" value="MFS_trans_sf"/>
</dbReference>
<dbReference type="Pfam" id="PF07690">
    <property type="entry name" value="MFS_1"/>
    <property type="match status" value="1"/>
</dbReference>
<feature type="transmembrane region" description="Helical" evidence="10">
    <location>
        <begin position="338"/>
        <end position="358"/>
    </location>
</feature>
<feature type="transmembrane region" description="Helical" evidence="10">
    <location>
        <begin position="403"/>
        <end position="421"/>
    </location>
</feature>
<feature type="transmembrane region" description="Helical" evidence="10">
    <location>
        <begin position="378"/>
        <end position="396"/>
    </location>
</feature>
<reference evidence="12 13" key="1">
    <citation type="journal article" date="2018" name="IMA Fungus">
        <title>IMA Genome-F 9: Draft genome sequence of Annulohypoxylon stygium, Aspergillus mulundensis, Berkeleyomyces basicola (syn. Thielaviopsis basicola), Ceratocystis smalleyi, two Cercospora beticola strains, Coleophoma cylindrospora, Fusarium fracticaudum, Phialophora cf. hyalina, and Morchella septimelata.</title>
        <authorList>
            <person name="Wingfield B.D."/>
            <person name="Bills G.F."/>
            <person name="Dong Y."/>
            <person name="Huang W."/>
            <person name="Nel W.J."/>
            <person name="Swalarsk-Parry B.S."/>
            <person name="Vaghefi N."/>
            <person name="Wilken P.M."/>
            <person name="An Z."/>
            <person name="de Beer Z.W."/>
            <person name="De Vos L."/>
            <person name="Chen L."/>
            <person name="Duong T.A."/>
            <person name="Gao Y."/>
            <person name="Hammerbacher A."/>
            <person name="Kikkert J.R."/>
            <person name="Li Y."/>
            <person name="Li H."/>
            <person name="Li K."/>
            <person name="Li Q."/>
            <person name="Liu X."/>
            <person name="Ma X."/>
            <person name="Naidoo K."/>
            <person name="Pethybridge S.J."/>
            <person name="Sun J."/>
            <person name="Steenkamp E.T."/>
            <person name="van der Nest M.A."/>
            <person name="van Wyk S."/>
            <person name="Wingfield M.J."/>
            <person name="Xiong C."/>
            <person name="Yue Q."/>
            <person name="Zhang X."/>
        </authorList>
    </citation>
    <scope>NUCLEOTIDE SEQUENCE [LARGE SCALE GENOMIC DNA]</scope>
    <source>
        <strain evidence="12 13">BP6252</strain>
    </source>
</reference>
<keyword evidence="5 10" id="KW-0472">Membrane</keyword>
<keyword evidence="13" id="KW-1185">Reference proteome</keyword>
<gene>
    <name evidence="12" type="ORF">BP6252_05876</name>
</gene>
<comment type="caution">
    <text evidence="12">The sequence shown here is derived from an EMBL/GenBank/DDBJ whole genome shotgun (WGS) entry which is preliminary data.</text>
</comment>